<dbReference type="EMBL" id="CP054840">
    <property type="protein sequence ID" value="QKV54697.1"/>
    <property type="molecule type" value="Genomic_DNA"/>
</dbReference>
<comment type="similarity">
    <text evidence="1">Belongs to the SIP oxidoreductase family.</text>
</comment>
<evidence type="ECO:0000313" key="3">
    <source>
        <dbReference type="EMBL" id="QKV54697.1"/>
    </source>
</evidence>
<protein>
    <submittedName>
        <fullName evidence="3">Siderophore-interacting protein</fullName>
    </submittedName>
</protein>
<reference evidence="3 4" key="1">
    <citation type="submission" date="2020-06" db="EMBL/GenBank/DDBJ databases">
        <title>Acidovorax antarctica sp. nov., isolated from Corinth ice sheet soil, Antarctic Fields Peninsula.</title>
        <authorList>
            <person name="Xu Q."/>
            <person name="Peng F."/>
        </authorList>
    </citation>
    <scope>NUCLEOTIDE SEQUENCE [LARGE SCALE GENOMIC DNA]</scope>
    <source>
        <strain evidence="3 4">16-35-5</strain>
    </source>
</reference>
<dbReference type="PANTHER" id="PTHR30157">
    <property type="entry name" value="FERRIC REDUCTASE, NADPH-DEPENDENT"/>
    <property type="match status" value="1"/>
</dbReference>
<organism evidence="3 4">
    <name type="scientific">Comamonas antarctica</name>
    <dbReference type="NCBI Taxonomy" id="2743470"/>
    <lineage>
        <taxon>Bacteria</taxon>
        <taxon>Pseudomonadati</taxon>
        <taxon>Pseudomonadota</taxon>
        <taxon>Betaproteobacteria</taxon>
        <taxon>Burkholderiales</taxon>
        <taxon>Comamonadaceae</taxon>
        <taxon>Comamonas</taxon>
    </lineage>
</organism>
<dbReference type="Gene3D" id="2.40.30.10">
    <property type="entry name" value="Translation factors"/>
    <property type="match status" value="1"/>
</dbReference>
<dbReference type="InterPro" id="IPR017927">
    <property type="entry name" value="FAD-bd_FR_type"/>
</dbReference>
<dbReference type="InterPro" id="IPR039261">
    <property type="entry name" value="FNR_nucleotide-bd"/>
</dbReference>
<gene>
    <name evidence="3" type="ORF">HUK68_18355</name>
</gene>
<evidence type="ECO:0000256" key="1">
    <source>
        <dbReference type="ARBA" id="ARBA00035644"/>
    </source>
</evidence>
<dbReference type="InterPro" id="IPR013113">
    <property type="entry name" value="SIP_FAD-bd"/>
</dbReference>
<dbReference type="InterPro" id="IPR017938">
    <property type="entry name" value="Riboflavin_synthase-like_b-brl"/>
</dbReference>
<dbReference type="AlphaFoldDB" id="A0A6N1X5U2"/>
<dbReference type="InterPro" id="IPR007037">
    <property type="entry name" value="SIP_rossman_dom"/>
</dbReference>
<dbReference type="Proteomes" id="UP000509579">
    <property type="component" value="Chromosome"/>
</dbReference>
<dbReference type="Pfam" id="PF08021">
    <property type="entry name" value="FAD_binding_9"/>
    <property type="match status" value="1"/>
</dbReference>
<evidence type="ECO:0000313" key="4">
    <source>
        <dbReference type="Proteomes" id="UP000509579"/>
    </source>
</evidence>
<dbReference type="RefSeq" id="WP_175505494.1">
    <property type="nucleotide sequence ID" value="NZ_CAURQT010000006.1"/>
</dbReference>
<keyword evidence="4" id="KW-1185">Reference proteome</keyword>
<dbReference type="PANTHER" id="PTHR30157:SF0">
    <property type="entry name" value="NADPH-DEPENDENT FERRIC-CHELATE REDUCTASE"/>
    <property type="match status" value="1"/>
</dbReference>
<dbReference type="PROSITE" id="PS51384">
    <property type="entry name" value="FAD_FR"/>
    <property type="match status" value="1"/>
</dbReference>
<dbReference type="InterPro" id="IPR039374">
    <property type="entry name" value="SIP_fam"/>
</dbReference>
<dbReference type="KEGG" id="aant:HUK68_18355"/>
<dbReference type="SUPFAM" id="SSF63380">
    <property type="entry name" value="Riboflavin synthase domain-like"/>
    <property type="match status" value="1"/>
</dbReference>
<dbReference type="CDD" id="cd06193">
    <property type="entry name" value="siderophore_interacting"/>
    <property type="match status" value="1"/>
</dbReference>
<proteinExistence type="inferred from homology"/>
<accession>A0A6N1X5U2</accession>
<evidence type="ECO:0000259" key="2">
    <source>
        <dbReference type="PROSITE" id="PS51384"/>
    </source>
</evidence>
<dbReference type="Pfam" id="PF04954">
    <property type="entry name" value="SIP"/>
    <property type="match status" value="1"/>
</dbReference>
<name>A0A6N1X5U2_9BURK</name>
<feature type="domain" description="FAD-binding FR-type" evidence="2">
    <location>
        <begin position="19"/>
        <end position="141"/>
    </location>
</feature>
<dbReference type="GO" id="GO:0016491">
    <property type="term" value="F:oxidoreductase activity"/>
    <property type="evidence" value="ECO:0007669"/>
    <property type="project" value="InterPro"/>
</dbReference>
<dbReference type="Gene3D" id="3.40.50.80">
    <property type="entry name" value="Nucleotide-binding domain of ferredoxin-NADP reductase (FNR) module"/>
    <property type="match status" value="1"/>
</dbReference>
<sequence length="264" mass="29241">MSTSSSETTLRVERERHPFAARHVQLLRREATTPGFVRVTLGGPELAGFVSTGFDDHLKFILPQPGLERPHLPKIVDGRPSFEGERPTTRDYTPLRYDPERNELEIEFALHNTGPAADWAVNAPLGQWVGVAGPRGSLVIPKAFAWHWLLGDESALPAIERRLAELPATARATVRIQVADARDQRPLPSAAQVDLQWVDSLTQAAEQLELPEGDGFIWAAGEHNDMAALRRVVLAKPGVDAKRMRIAAYWKRGEVAHHAELNEG</sequence>